<name>A0A5K3F5C9_MESCO</name>
<feature type="chain" id="PRO_5024325816" evidence="1">
    <location>
        <begin position="27"/>
        <end position="181"/>
    </location>
</feature>
<reference evidence="2" key="1">
    <citation type="submission" date="2019-11" db="UniProtKB">
        <authorList>
            <consortium name="WormBaseParasite"/>
        </authorList>
    </citation>
    <scope>IDENTIFICATION</scope>
</reference>
<accession>A0A5K3F5C9</accession>
<sequence length="181" mass="20262">MAVALRFTPVLLVVLCAVAISGVGNLRNWASSFLDVEACEPRVQKGEWCEWAEWGPCEFDTCTRRRTRQCACPMPADWSSGACKSIIPQDEMRLESTLRSHTRFVRRTSKGRCKIPFFANGTYHGDCIKTASSTLEHCPLDEDPTVIAACDPTVEEMEERDVGACDNWRLAQGWAQASHFT</sequence>
<proteinExistence type="predicted"/>
<evidence type="ECO:0000313" key="2">
    <source>
        <dbReference type="WBParaSite" id="MCU_005063-RA"/>
    </source>
</evidence>
<feature type="signal peptide" evidence="1">
    <location>
        <begin position="1"/>
        <end position="26"/>
    </location>
</feature>
<dbReference type="AlphaFoldDB" id="A0A5K3F5C9"/>
<organism evidence="2">
    <name type="scientific">Mesocestoides corti</name>
    <name type="common">Flatworm</name>
    <dbReference type="NCBI Taxonomy" id="53468"/>
    <lineage>
        <taxon>Eukaryota</taxon>
        <taxon>Metazoa</taxon>
        <taxon>Spiralia</taxon>
        <taxon>Lophotrochozoa</taxon>
        <taxon>Platyhelminthes</taxon>
        <taxon>Cestoda</taxon>
        <taxon>Eucestoda</taxon>
        <taxon>Cyclophyllidea</taxon>
        <taxon>Mesocestoididae</taxon>
        <taxon>Mesocestoides</taxon>
    </lineage>
</organism>
<keyword evidence="1" id="KW-0732">Signal</keyword>
<evidence type="ECO:0000256" key="1">
    <source>
        <dbReference type="SAM" id="SignalP"/>
    </source>
</evidence>
<dbReference type="WBParaSite" id="MCU_005063-RA">
    <property type="protein sequence ID" value="MCU_005063-RA"/>
    <property type="gene ID" value="MCU_005063"/>
</dbReference>
<protein>
    <submittedName>
        <fullName evidence="2">GRANULINS domain-containing protein</fullName>
    </submittedName>
</protein>